<evidence type="ECO:0000256" key="1">
    <source>
        <dbReference type="SAM" id="Phobius"/>
    </source>
</evidence>
<keyword evidence="1" id="KW-0812">Transmembrane</keyword>
<reference evidence="2 3" key="1">
    <citation type="submission" date="2019-03" db="EMBL/GenBank/DDBJ databases">
        <title>New insights into Acidothiobacillus thiooxidans sulfur metabolism through coupled gene expression, solution geochemistry, microscopy and spectroscopy analyses.</title>
        <authorList>
            <person name="Camacho D."/>
            <person name="Frazao R."/>
            <person name="Fouillen A."/>
            <person name="Nanci A."/>
            <person name="Lang B.F."/>
            <person name="Apte S.C."/>
            <person name="Baron C."/>
            <person name="Warren L.A."/>
        </authorList>
    </citation>
    <scope>NUCLEOTIDE SEQUENCE [LARGE SCALE GENOMIC DNA]</scope>
    <source>
        <strain evidence="2 3">ATCC 19377</strain>
    </source>
</reference>
<evidence type="ECO:0000313" key="3">
    <source>
        <dbReference type="Proteomes" id="UP000315403"/>
    </source>
</evidence>
<feature type="transmembrane region" description="Helical" evidence="1">
    <location>
        <begin position="55"/>
        <end position="75"/>
    </location>
</feature>
<protein>
    <submittedName>
        <fullName evidence="2">Uncharacterized protein</fullName>
    </submittedName>
</protein>
<comment type="caution">
    <text evidence="2">The sequence shown here is derived from an EMBL/GenBank/DDBJ whole genome shotgun (WGS) entry which is preliminary data.</text>
</comment>
<dbReference type="EMBL" id="SZUV01000001">
    <property type="protein sequence ID" value="TQN51953.1"/>
    <property type="molecule type" value="Genomic_DNA"/>
</dbReference>
<organism evidence="2 3">
    <name type="scientific">Acidithiobacillus thiooxidans ATCC 19377</name>
    <dbReference type="NCBI Taxonomy" id="637390"/>
    <lineage>
        <taxon>Bacteria</taxon>
        <taxon>Pseudomonadati</taxon>
        <taxon>Pseudomonadota</taxon>
        <taxon>Acidithiobacillia</taxon>
        <taxon>Acidithiobacillales</taxon>
        <taxon>Acidithiobacillaceae</taxon>
        <taxon>Acidithiobacillus</taxon>
    </lineage>
</organism>
<name>A0A543Q6K0_ACITH</name>
<keyword evidence="1" id="KW-0472">Membrane</keyword>
<keyword evidence="1" id="KW-1133">Transmembrane helix</keyword>
<proteinExistence type="predicted"/>
<dbReference type="Proteomes" id="UP000315403">
    <property type="component" value="Unassembled WGS sequence"/>
</dbReference>
<accession>A0A543Q6K0</accession>
<evidence type="ECO:0000313" key="2">
    <source>
        <dbReference type="EMBL" id="TQN51953.1"/>
    </source>
</evidence>
<sequence length="77" mass="8982">MKLKYGYETAWRLAAMERCRHDGRSAYSRESARQARLDTEIACVHLRYLERFWRLMAIVVVVVVVNVEIVLLGIVTV</sequence>
<gene>
    <name evidence="2" type="ORF">DLNHIDIE_01834</name>
</gene>
<dbReference type="AlphaFoldDB" id="A0A543Q6K0"/>